<dbReference type="EMBL" id="SMKZ01000025">
    <property type="protein sequence ID" value="TDE08353.1"/>
    <property type="molecule type" value="Genomic_DNA"/>
</dbReference>
<keyword evidence="2" id="KW-1185">Reference proteome</keyword>
<dbReference type="AlphaFoldDB" id="A0A4R5DDK4"/>
<gene>
    <name evidence="1" type="ORF">E1269_17770</name>
</gene>
<dbReference type="Proteomes" id="UP000294739">
    <property type="component" value="Unassembled WGS sequence"/>
</dbReference>
<organism evidence="1 2">
    <name type="scientific">Jiangella asiatica</name>
    <dbReference type="NCBI Taxonomy" id="2530372"/>
    <lineage>
        <taxon>Bacteria</taxon>
        <taxon>Bacillati</taxon>
        <taxon>Actinomycetota</taxon>
        <taxon>Actinomycetes</taxon>
        <taxon>Jiangellales</taxon>
        <taxon>Jiangellaceae</taxon>
        <taxon>Jiangella</taxon>
    </lineage>
</organism>
<dbReference type="OrthoDB" id="5196859at2"/>
<accession>A0A4R5DDK4</accession>
<comment type="caution">
    <text evidence="1">The sequence shown here is derived from an EMBL/GenBank/DDBJ whole genome shotgun (WGS) entry which is preliminary data.</text>
</comment>
<evidence type="ECO:0000313" key="2">
    <source>
        <dbReference type="Proteomes" id="UP000294739"/>
    </source>
</evidence>
<dbReference type="RefSeq" id="WP_131896929.1">
    <property type="nucleotide sequence ID" value="NZ_SMKZ01000025.1"/>
</dbReference>
<reference evidence="1 2" key="1">
    <citation type="submission" date="2019-03" db="EMBL/GenBank/DDBJ databases">
        <title>Draft genome sequences of novel Actinobacteria.</title>
        <authorList>
            <person name="Sahin N."/>
            <person name="Ay H."/>
            <person name="Saygin H."/>
        </authorList>
    </citation>
    <scope>NUCLEOTIDE SEQUENCE [LARGE SCALE GENOMIC DNA]</scope>
    <source>
        <strain evidence="1 2">5K138</strain>
    </source>
</reference>
<protein>
    <submittedName>
        <fullName evidence="1">Uncharacterized protein</fullName>
    </submittedName>
</protein>
<dbReference type="InParanoid" id="A0A4R5DDK4"/>
<sequence length="64" mass="7550">MTWAAASQIDHVDRTLGHLSEYRHRCDDPGELLRIVEAIDRRLDERLVLMRRVEQQEHLTAGDR</sequence>
<name>A0A4R5DDK4_9ACTN</name>
<evidence type="ECO:0000313" key="1">
    <source>
        <dbReference type="EMBL" id="TDE08353.1"/>
    </source>
</evidence>
<proteinExistence type="predicted"/>